<sequence length="142" mass="15586">MFAVRISYVAVLQQVAYCCSLPYISGIHEILQDGASLYGIEVELPGLCCRFNSRTLFFWASSGMERSAAYEAAALQALLVLQDIFGFVILDYSVHGLILYRSLAQSLLPVANRGVQLARFVINSSLEGVSYDPSLLSLAQQL</sequence>
<name>A0A921U1G7_SORBI</name>
<protein>
    <submittedName>
        <fullName evidence="1">Uncharacterized protein</fullName>
    </submittedName>
</protein>
<reference evidence="1" key="1">
    <citation type="journal article" date="2019" name="BMC Genomics">
        <title>A new reference genome for Sorghum bicolor reveals high levels of sequence similarity between sweet and grain genotypes: implications for the genetics of sugar metabolism.</title>
        <authorList>
            <person name="Cooper E.A."/>
            <person name="Brenton Z.W."/>
            <person name="Flinn B.S."/>
            <person name="Jenkins J."/>
            <person name="Shu S."/>
            <person name="Flowers D."/>
            <person name="Luo F."/>
            <person name="Wang Y."/>
            <person name="Xia P."/>
            <person name="Barry K."/>
            <person name="Daum C."/>
            <person name="Lipzen A."/>
            <person name="Yoshinaga Y."/>
            <person name="Schmutz J."/>
            <person name="Saski C."/>
            <person name="Vermerris W."/>
            <person name="Kresovich S."/>
        </authorList>
    </citation>
    <scope>NUCLEOTIDE SEQUENCE</scope>
</reference>
<organism evidence="1 2">
    <name type="scientific">Sorghum bicolor</name>
    <name type="common">Sorghum</name>
    <name type="synonym">Sorghum vulgare</name>
    <dbReference type="NCBI Taxonomy" id="4558"/>
    <lineage>
        <taxon>Eukaryota</taxon>
        <taxon>Viridiplantae</taxon>
        <taxon>Streptophyta</taxon>
        <taxon>Embryophyta</taxon>
        <taxon>Tracheophyta</taxon>
        <taxon>Spermatophyta</taxon>
        <taxon>Magnoliopsida</taxon>
        <taxon>Liliopsida</taxon>
        <taxon>Poales</taxon>
        <taxon>Poaceae</taxon>
        <taxon>PACMAD clade</taxon>
        <taxon>Panicoideae</taxon>
        <taxon>Andropogonodae</taxon>
        <taxon>Andropogoneae</taxon>
        <taxon>Sorghinae</taxon>
        <taxon>Sorghum</taxon>
    </lineage>
</organism>
<dbReference type="AlphaFoldDB" id="A0A921U1G7"/>
<proteinExistence type="predicted"/>
<comment type="caution">
    <text evidence="1">The sequence shown here is derived from an EMBL/GenBank/DDBJ whole genome shotgun (WGS) entry which is preliminary data.</text>
</comment>
<evidence type="ECO:0000313" key="1">
    <source>
        <dbReference type="EMBL" id="KAG0514723.1"/>
    </source>
</evidence>
<reference evidence="1" key="2">
    <citation type="submission" date="2020-10" db="EMBL/GenBank/DDBJ databases">
        <authorList>
            <person name="Cooper E.A."/>
            <person name="Brenton Z.W."/>
            <person name="Flinn B.S."/>
            <person name="Jenkins J."/>
            <person name="Shu S."/>
            <person name="Flowers D."/>
            <person name="Luo F."/>
            <person name="Wang Y."/>
            <person name="Xia P."/>
            <person name="Barry K."/>
            <person name="Daum C."/>
            <person name="Lipzen A."/>
            <person name="Yoshinaga Y."/>
            <person name="Schmutz J."/>
            <person name="Saski C."/>
            <person name="Vermerris W."/>
            <person name="Kresovich S."/>
        </authorList>
    </citation>
    <scope>NUCLEOTIDE SEQUENCE</scope>
</reference>
<dbReference type="Proteomes" id="UP000807115">
    <property type="component" value="Chromosome 10"/>
</dbReference>
<evidence type="ECO:0000313" key="2">
    <source>
        <dbReference type="Proteomes" id="UP000807115"/>
    </source>
</evidence>
<accession>A0A921U1G7</accession>
<dbReference type="EMBL" id="CM027689">
    <property type="protein sequence ID" value="KAG0514723.1"/>
    <property type="molecule type" value="Genomic_DNA"/>
</dbReference>
<gene>
    <name evidence="1" type="ORF">BDA96_10G217900</name>
</gene>
<feature type="non-terminal residue" evidence="1">
    <location>
        <position position="142"/>
    </location>
</feature>